<dbReference type="InterPro" id="IPR036457">
    <property type="entry name" value="PPM-type-like_dom_sf"/>
</dbReference>
<organism evidence="2 3">
    <name type="scientific">Thermincola ferriacetica</name>
    <dbReference type="NCBI Taxonomy" id="281456"/>
    <lineage>
        <taxon>Bacteria</taxon>
        <taxon>Bacillati</taxon>
        <taxon>Bacillota</taxon>
        <taxon>Clostridia</taxon>
        <taxon>Eubacteriales</taxon>
        <taxon>Thermincolaceae</taxon>
        <taxon>Thermincola</taxon>
    </lineage>
</organism>
<evidence type="ECO:0000259" key="1">
    <source>
        <dbReference type="PROSITE" id="PS51746"/>
    </source>
</evidence>
<evidence type="ECO:0000313" key="3">
    <source>
        <dbReference type="Proteomes" id="UP000037175"/>
    </source>
</evidence>
<dbReference type="NCBIfam" id="NF033484">
    <property type="entry name" value="Stp1_PP2C_phos"/>
    <property type="match status" value="1"/>
</dbReference>
<dbReference type="RefSeq" id="WP_052218740.1">
    <property type="nucleotide sequence ID" value="NZ_LGTE01000023.1"/>
</dbReference>
<sequence length="239" mass="25990">MRAVKKSHIGLKRKNNEDNCGIYEDLNLLAVADGMGGHMAGEVASKMALDLVEQFLRSGKDRFFATPQKMLKEAILQANREIYNQAQANENLYGMGTTITLAYVTDNSAIIAHIGDSRAYIISGPDILLLTSDHSLVNELLKNGGITSEEAKSHPQRNVLTRAMGASVKLEVDFYETKVKKGDYLLLCTDGLSNLLAPHEIAEVVINSTDLEAAADELVKQALDRGGNDNISLVLGMIT</sequence>
<dbReference type="Pfam" id="PF13672">
    <property type="entry name" value="PP2C_2"/>
    <property type="match status" value="1"/>
</dbReference>
<dbReference type="EMBL" id="LGTE01000023">
    <property type="protein sequence ID" value="KNZ68739.1"/>
    <property type="molecule type" value="Genomic_DNA"/>
</dbReference>
<dbReference type="SUPFAM" id="SSF81606">
    <property type="entry name" value="PP2C-like"/>
    <property type="match status" value="1"/>
</dbReference>
<dbReference type="InterPro" id="IPR001932">
    <property type="entry name" value="PPM-type_phosphatase-like_dom"/>
</dbReference>
<dbReference type="Proteomes" id="UP000037175">
    <property type="component" value="Unassembled WGS sequence"/>
</dbReference>
<accession>A0A0L6W0Y2</accession>
<gene>
    <name evidence="2" type="ORF">Tfer_2734</name>
</gene>
<dbReference type="SMART" id="SM00332">
    <property type="entry name" value="PP2Cc"/>
    <property type="match status" value="1"/>
</dbReference>
<comment type="caution">
    <text evidence="2">The sequence shown here is derived from an EMBL/GenBank/DDBJ whole genome shotgun (WGS) entry which is preliminary data.</text>
</comment>
<dbReference type="PATRIC" id="fig|281456.6.peg.2848"/>
<dbReference type="CDD" id="cd00143">
    <property type="entry name" value="PP2Cc"/>
    <property type="match status" value="1"/>
</dbReference>
<protein>
    <submittedName>
        <fullName evidence="2">Protein serine/threonine phosphatase</fullName>
    </submittedName>
</protein>
<keyword evidence="3" id="KW-1185">Reference proteome</keyword>
<dbReference type="GO" id="GO:0004722">
    <property type="term" value="F:protein serine/threonine phosphatase activity"/>
    <property type="evidence" value="ECO:0007669"/>
    <property type="project" value="InterPro"/>
</dbReference>
<dbReference type="InterPro" id="IPR015655">
    <property type="entry name" value="PP2C"/>
</dbReference>
<name>A0A0L6W0Y2_9FIRM</name>
<dbReference type="AlphaFoldDB" id="A0A0L6W0Y2"/>
<dbReference type="PROSITE" id="PS51746">
    <property type="entry name" value="PPM_2"/>
    <property type="match status" value="1"/>
</dbReference>
<dbReference type="PANTHER" id="PTHR47992">
    <property type="entry name" value="PROTEIN PHOSPHATASE"/>
    <property type="match status" value="1"/>
</dbReference>
<feature type="domain" description="PPM-type phosphatase" evidence="1">
    <location>
        <begin position="1"/>
        <end position="238"/>
    </location>
</feature>
<reference evidence="3" key="1">
    <citation type="submission" date="2015-07" db="EMBL/GenBank/DDBJ databases">
        <title>Complete Genome of Thermincola ferriacetica strain Z-0001T.</title>
        <authorList>
            <person name="Lusk B."/>
            <person name="Badalamenti J.P."/>
            <person name="Parameswaran P."/>
            <person name="Bond D.R."/>
            <person name="Torres C.I."/>
        </authorList>
    </citation>
    <scope>NUCLEOTIDE SEQUENCE [LARGE SCALE GENOMIC DNA]</scope>
    <source>
        <strain evidence="3">Z-0001</strain>
    </source>
</reference>
<dbReference type="SMART" id="SM00331">
    <property type="entry name" value="PP2C_SIG"/>
    <property type="match status" value="1"/>
</dbReference>
<proteinExistence type="predicted"/>
<evidence type="ECO:0000313" key="2">
    <source>
        <dbReference type="EMBL" id="KNZ68739.1"/>
    </source>
</evidence>
<dbReference type="Gene3D" id="3.60.40.10">
    <property type="entry name" value="PPM-type phosphatase domain"/>
    <property type="match status" value="1"/>
</dbReference>